<dbReference type="RefSeq" id="WP_157664663.1">
    <property type="nucleotide sequence ID" value="NZ_CP017893.1"/>
</dbReference>
<dbReference type="InterPro" id="IPR043504">
    <property type="entry name" value="Peptidase_S1_PA_chymotrypsin"/>
</dbReference>
<sequence length="669" mass="72841">MIKLPKPTLTLIPLTLLSGNVLAMSTDALVKPLHNSQNNMTELRAMNVSSDPCDDPALANFAQCQLENSANEFHWVSDAEYRDNVVQVVYSDSTCGGLLIDGRFILTARHCTPLYTENGNWEQGDVLEVYQGIKTQASESLVFKGTPEVFMHDTTQRVEDGINYLQKHWAHIPDEIEAEWLSRDSKNISAGDPQADTYSTIRSIHSASSLNDVAIIKLPISIEHSSSNSFALVDNFDINSPVTMDNYSTLVSKPSGTQYNYQGWGQNAYGATPEKMKKWSLTHSKGQLDGTFSTFASLDKFDLLQSFESDVNFFDTCDSESLINFGDSGTPLFDQEDNVVGIASRITGCDNGFSAEWSTHLANYEFYKSVINGLTAPTLLKETIYTDVGDGVFTFAVQNISSDQHVVTPTATGMFDINHDCPQTLEPMGQCHLTVTYNGDKSSARSATGTVNLNADKTIPVEIIVAGTAKPKPDVETSELPKQIVIDITEDDLTHNEWTFDFDVSHLSSKDFLLQRDLVVTADNSESAAYIQDNFFTIEKLDYIDVSDDENVGVYRHAMKTWGVGFENKRDVDELFWAKPGTYTATLTSASAGVSIPVTVNYLIDQVPTDPDGGDGDNGGDNGDTGDGNDNGTDTGGNTGSSNSGGGSGGSTGLLSLLVLMALARNRKK</sequence>
<evidence type="ECO:0000313" key="4">
    <source>
        <dbReference type="EMBL" id="ARP21886.1"/>
    </source>
</evidence>
<dbReference type="PROSITE" id="PS50240">
    <property type="entry name" value="TRYPSIN_DOM"/>
    <property type="match status" value="1"/>
</dbReference>
<keyword evidence="4" id="KW-0614">Plasmid</keyword>
<evidence type="ECO:0000256" key="1">
    <source>
        <dbReference type="SAM" id="MobiDB-lite"/>
    </source>
</evidence>
<keyword evidence="2" id="KW-0732">Signal</keyword>
<geneLocation type="plasmid" evidence="4">
    <name>pL289</name>
</geneLocation>
<reference evidence="4" key="1">
    <citation type="submission" date="2016-10" db="EMBL/GenBank/DDBJ databases">
        <title>The High Quality Genome of Vibrio alginolyticus K01M1.</title>
        <authorList>
            <person name="Wendling C."/>
            <person name="Chibani C.M."/>
            <person name="Hertel R."/>
            <person name="Sproer C."/>
            <person name="Bunk B."/>
            <person name="Overmann J."/>
            <person name="Roth O."/>
            <person name="Liesegang H."/>
        </authorList>
    </citation>
    <scope>NUCLEOTIDE SEQUENCE</scope>
    <source>
        <strain evidence="4">K05K4</strain>
        <plasmid evidence="4">pL289</plasmid>
    </source>
</reference>
<dbReference type="EMBL" id="CP017904">
    <property type="protein sequence ID" value="ARP21886.1"/>
    <property type="molecule type" value="Genomic_DNA"/>
</dbReference>
<dbReference type="InterPro" id="IPR001314">
    <property type="entry name" value="Peptidase_S1A"/>
</dbReference>
<feature type="region of interest" description="Disordered" evidence="1">
    <location>
        <begin position="605"/>
        <end position="650"/>
    </location>
</feature>
<organism evidence="4">
    <name type="scientific">Vibrio alginolyticus</name>
    <dbReference type="NCBI Taxonomy" id="663"/>
    <lineage>
        <taxon>Bacteria</taxon>
        <taxon>Pseudomonadati</taxon>
        <taxon>Pseudomonadota</taxon>
        <taxon>Gammaproteobacteria</taxon>
        <taxon>Vibrionales</taxon>
        <taxon>Vibrionaceae</taxon>
        <taxon>Vibrio</taxon>
    </lineage>
</organism>
<dbReference type="Pfam" id="PF00089">
    <property type="entry name" value="Trypsin"/>
    <property type="match status" value="2"/>
</dbReference>
<dbReference type="GO" id="GO:0006508">
    <property type="term" value="P:proteolysis"/>
    <property type="evidence" value="ECO:0007669"/>
    <property type="project" value="InterPro"/>
</dbReference>
<evidence type="ECO:0000259" key="3">
    <source>
        <dbReference type="PROSITE" id="PS50240"/>
    </source>
</evidence>
<feature type="chain" id="PRO_5011905050" evidence="2">
    <location>
        <begin position="24"/>
        <end position="669"/>
    </location>
</feature>
<dbReference type="NCBIfam" id="TIGR03501">
    <property type="entry name" value="GlyGly_CTERM"/>
    <property type="match status" value="1"/>
</dbReference>
<dbReference type="Gene3D" id="2.40.10.10">
    <property type="entry name" value="Trypsin-like serine proteases"/>
    <property type="match status" value="1"/>
</dbReference>
<dbReference type="PRINTS" id="PR00722">
    <property type="entry name" value="CHYMOTRYPSIN"/>
</dbReference>
<gene>
    <name evidence="4" type="ORF">K05K4_51840</name>
</gene>
<dbReference type="InterPro" id="IPR009003">
    <property type="entry name" value="Peptidase_S1_PA"/>
</dbReference>
<dbReference type="AlphaFoldDB" id="A0A1W6U1G4"/>
<dbReference type="InterPro" id="IPR001254">
    <property type="entry name" value="Trypsin_dom"/>
</dbReference>
<dbReference type="SUPFAM" id="SSF50494">
    <property type="entry name" value="Trypsin-like serine proteases"/>
    <property type="match status" value="1"/>
</dbReference>
<feature type="signal peptide" evidence="2">
    <location>
        <begin position="1"/>
        <end position="23"/>
    </location>
</feature>
<dbReference type="GO" id="GO:0004252">
    <property type="term" value="F:serine-type endopeptidase activity"/>
    <property type="evidence" value="ECO:0007669"/>
    <property type="project" value="InterPro"/>
</dbReference>
<name>A0A1W6U1G4_VIBAL</name>
<feature type="compositionally biased region" description="Gly residues" evidence="1">
    <location>
        <begin position="616"/>
        <end position="626"/>
    </location>
</feature>
<proteinExistence type="predicted"/>
<evidence type="ECO:0000256" key="2">
    <source>
        <dbReference type="SAM" id="SignalP"/>
    </source>
</evidence>
<dbReference type="InterPro" id="IPR020008">
    <property type="entry name" value="GlyGly_CTERM"/>
</dbReference>
<feature type="compositionally biased region" description="Gly residues" evidence="1">
    <location>
        <begin position="634"/>
        <end position="650"/>
    </location>
</feature>
<protein>
    <submittedName>
        <fullName evidence="4">Trypsin</fullName>
    </submittedName>
</protein>
<feature type="domain" description="Peptidase S1" evidence="3">
    <location>
        <begin position="58"/>
        <end position="402"/>
    </location>
</feature>
<accession>A0A1W6U1G4</accession>